<feature type="repeat" description="WD" evidence="3">
    <location>
        <begin position="525"/>
        <end position="558"/>
    </location>
</feature>
<dbReference type="Pfam" id="PF23627">
    <property type="entry name" value="LisH_WDR26"/>
    <property type="match status" value="1"/>
</dbReference>
<dbReference type="InterPro" id="IPR006595">
    <property type="entry name" value="CTLH_C"/>
</dbReference>
<dbReference type="PANTHER" id="PTHR22838">
    <property type="entry name" value="WD REPEAT PROTEIN 26-RELATED"/>
    <property type="match status" value="1"/>
</dbReference>
<dbReference type="GO" id="GO:0043161">
    <property type="term" value="P:proteasome-mediated ubiquitin-dependent protein catabolic process"/>
    <property type="evidence" value="ECO:0007669"/>
    <property type="project" value="TreeGrafter"/>
</dbReference>
<dbReference type="OMA" id="GHISGCV"/>
<dbReference type="PANTHER" id="PTHR22838:SF0">
    <property type="entry name" value="WD REPEAT-CONTAINING PROTEIN 26"/>
    <property type="match status" value="1"/>
</dbReference>
<evidence type="ECO:0000256" key="3">
    <source>
        <dbReference type="PROSITE-ProRule" id="PRU00221"/>
    </source>
</evidence>
<feature type="repeat" description="WD" evidence="3">
    <location>
        <begin position="313"/>
        <end position="354"/>
    </location>
</feature>
<proteinExistence type="predicted"/>
<keyword evidence="7" id="KW-1185">Reference proteome</keyword>
<feature type="region of interest" description="Disordered" evidence="4">
    <location>
        <begin position="1"/>
        <end position="52"/>
    </location>
</feature>
<dbReference type="PROSITE" id="PS50294">
    <property type="entry name" value="WD_REPEATS_REGION"/>
    <property type="match status" value="2"/>
</dbReference>
<dbReference type="SMART" id="SM00668">
    <property type="entry name" value="CTLH"/>
    <property type="match status" value="1"/>
</dbReference>
<organism evidence="6">
    <name type="scientific">Rosellinia necatrix</name>
    <name type="common">White root-rot fungus</name>
    <dbReference type="NCBI Taxonomy" id="77044"/>
    <lineage>
        <taxon>Eukaryota</taxon>
        <taxon>Fungi</taxon>
        <taxon>Dikarya</taxon>
        <taxon>Ascomycota</taxon>
        <taxon>Pezizomycotina</taxon>
        <taxon>Sordariomycetes</taxon>
        <taxon>Xylariomycetidae</taxon>
        <taxon>Xylariales</taxon>
        <taxon>Xylariaceae</taxon>
        <taxon>Rosellinia</taxon>
    </lineage>
</organism>
<name>A0A1W2TVR7_ROSNE</name>
<dbReference type="OrthoDB" id="972532at2759"/>
<dbReference type="Gene3D" id="2.130.10.10">
    <property type="entry name" value="YVTN repeat-like/Quinoprotein amine dehydrogenase"/>
    <property type="match status" value="1"/>
</dbReference>
<dbReference type="Proteomes" id="UP000054516">
    <property type="component" value="Unassembled WGS sequence"/>
</dbReference>
<dbReference type="AlphaFoldDB" id="A0A1W2TVR7"/>
<dbReference type="InterPro" id="IPR051350">
    <property type="entry name" value="WD_repeat-ST_regulator"/>
</dbReference>
<dbReference type="InterPro" id="IPR019775">
    <property type="entry name" value="WD40_repeat_CS"/>
</dbReference>
<dbReference type="PROSITE" id="PS50897">
    <property type="entry name" value="CTLH"/>
    <property type="match status" value="1"/>
</dbReference>
<reference evidence="6" key="1">
    <citation type="submission" date="2016-03" db="EMBL/GenBank/DDBJ databases">
        <title>Draft genome sequence of Rosellinia necatrix.</title>
        <authorList>
            <person name="Kanematsu S."/>
        </authorList>
    </citation>
    <scope>NUCLEOTIDE SEQUENCE [LARGE SCALE GENOMIC DNA]</scope>
    <source>
        <strain evidence="6">W97</strain>
    </source>
</reference>
<dbReference type="Pfam" id="PF00400">
    <property type="entry name" value="WD40"/>
    <property type="match status" value="5"/>
</dbReference>
<dbReference type="CDD" id="cd00200">
    <property type="entry name" value="WD40"/>
    <property type="match status" value="1"/>
</dbReference>
<feature type="compositionally biased region" description="Basic and acidic residues" evidence="4">
    <location>
        <begin position="37"/>
        <end position="52"/>
    </location>
</feature>
<dbReference type="PROSITE" id="PS00678">
    <property type="entry name" value="WD_REPEATS_1"/>
    <property type="match status" value="2"/>
</dbReference>
<evidence type="ECO:0000259" key="5">
    <source>
        <dbReference type="PROSITE" id="PS50897"/>
    </source>
</evidence>
<feature type="compositionally biased region" description="Basic residues" evidence="4">
    <location>
        <begin position="16"/>
        <end position="26"/>
    </location>
</feature>
<accession>A0A1W2TVR7</accession>
<dbReference type="SMART" id="SM00320">
    <property type="entry name" value="WD40"/>
    <property type="match status" value="7"/>
</dbReference>
<evidence type="ECO:0000313" key="6">
    <source>
        <dbReference type="EMBL" id="GAP92734.2"/>
    </source>
</evidence>
<keyword evidence="1 3" id="KW-0853">WD repeat</keyword>
<feature type="repeat" description="WD" evidence="3">
    <location>
        <begin position="271"/>
        <end position="312"/>
    </location>
</feature>
<dbReference type="STRING" id="77044.A0A1W2TVR7"/>
<evidence type="ECO:0000256" key="4">
    <source>
        <dbReference type="SAM" id="MobiDB-lite"/>
    </source>
</evidence>
<evidence type="ECO:0000256" key="2">
    <source>
        <dbReference type="ARBA" id="ARBA00022737"/>
    </source>
</evidence>
<dbReference type="PROSITE" id="PS50082">
    <property type="entry name" value="WD_REPEATS_2"/>
    <property type="match status" value="3"/>
</dbReference>
<feature type="domain" description="CTLH" evidence="5">
    <location>
        <begin position="86"/>
        <end position="156"/>
    </location>
</feature>
<evidence type="ECO:0000313" key="7">
    <source>
        <dbReference type="Proteomes" id="UP000054516"/>
    </source>
</evidence>
<protein>
    <submittedName>
        <fullName evidence="6">Putative WD domain-containing protein</fullName>
    </submittedName>
</protein>
<dbReference type="InterPro" id="IPR015943">
    <property type="entry name" value="WD40/YVTN_repeat-like_dom_sf"/>
</dbReference>
<dbReference type="SUPFAM" id="SSF50978">
    <property type="entry name" value="WD40 repeat-like"/>
    <property type="match status" value="1"/>
</dbReference>
<dbReference type="EMBL" id="DF977534">
    <property type="protein sequence ID" value="GAP92734.2"/>
    <property type="molecule type" value="Genomic_DNA"/>
</dbReference>
<sequence length="585" mass="65840">MYADVNVPGTTNGKSRSQHNGKRSHHNATAAPGSSSRRGDLKSRPPERYLGHDRGEVTRILLQTLVDMGYEDAAEIVSRKSGYDLESVTVAAFRTAVLGGDWSKAEELLDRALPPPKDDGNSDDLVLANGADTKAMKFWIRQQKYLELLEQNDHNSALDVLRREVTPLFRSHPRIRSLSGLIMCQSNEDLYAKANWDGAGGNSRQILLTQLSKCISPSVMLPEHRLADLLQQVKEYQITSCVWHSNAEPLSLYSDHVCQRVDFPAETVRELEDHEGEVWQVVFSYDGTKLASCGSDKQVIIWEVPSFNILHRLKDHDAGVGNVAWSWDDSMLVTCGRDRCAMLWDVKTGNCLQPPYRFNEPVSSCIWSPDNESFITGSLDKAGSLVQWNLAGEKIHDWNCPQRVEELTVSPDGRWLVAMDCEKHIHVYNFETRDFEYTLDLKTRLTSVSISQNSRHLLVNQTDGCAQLIDLVRRVPLQHYTGHKGGEYVIRASLGGADEMFVISGSEDGCIYIWNKSSTQGLQRLVAHDPRCNSVAWCPTDPQMFASCGDDGKIKIWSNNKWKLRNIEAPPNNNNNNVSNRTWDI</sequence>
<dbReference type="InterPro" id="IPR001680">
    <property type="entry name" value="WD40_rpt"/>
</dbReference>
<dbReference type="GO" id="GO:0034657">
    <property type="term" value="C:GID complex"/>
    <property type="evidence" value="ECO:0007669"/>
    <property type="project" value="TreeGrafter"/>
</dbReference>
<keyword evidence="2" id="KW-0677">Repeat</keyword>
<dbReference type="InterPro" id="IPR036322">
    <property type="entry name" value="WD40_repeat_dom_sf"/>
</dbReference>
<gene>
    <name evidence="6" type="ORF">SAMD00023353_8900270</name>
</gene>
<evidence type="ECO:0000256" key="1">
    <source>
        <dbReference type="ARBA" id="ARBA00022574"/>
    </source>
</evidence>